<evidence type="ECO:0000256" key="6">
    <source>
        <dbReference type="ARBA" id="ARBA00022806"/>
    </source>
</evidence>
<dbReference type="PANTHER" id="PTHR47964">
    <property type="entry name" value="ATP-DEPENDENT DNA HELICASE HOMOLOG RECG, CHLOROPLASTIC"/>
    <property type="match status" value="1"/>
</dbReference>
<evidence type="ECO:0000256" key="1">
    <source>
        <dbReference type="ARBA" id="ARBA00004496"/>
    </source>
</evidence>
<dbReference type="GO" id="GO:0003678">
    <property type="term" value="F:DNA helicase activity"/>
    <property type="evidence" value="ECO:0007669"/>
    <property type="project" value="TreeGrafter"/>
</dbReference>
<dbReference type="SUPFAM" id="SSF143517">
    <property type="entry name" value="TRCF domain-like"/>
    <property type="match status" value="1"/>
</dbReference>
<evidence type="ECO:0000256" key="2">
    <source>
        <dbReference type="ARBA" id="ARBA00022490"/>
    </source>
</evidence>
<dbReference type="EMBL" id="SMSE01000002">
    <property type="protein sequence ID" value="TDG14012.1"/>
    <property type="molecule type" value="Genomic_DNA"/>
</dbReference>
<dbReference type="GO" id="GO:0006355">
    <property type="term" value="P:regulation of DNA-templated transcription"/>
    <property type="evidence" value="ECO:0007669"/>
    <property type="project" value="UniProtKB-UniRule"/>
</dbReference>
<keyword evidence="6" id="KW-0347">Helicase</keyword>
<dbReference type="PROSITE" id="PS51194">
    <property type="entry name" value="HELICASE_CTER"/>
    <property type="match status" value="1"/>
</dbReference>
<dbReference type="GO" id="GO:0000716">
    <property type="term" value="P:transcription-coupled nucleotide-excision repair, DNA damage recognition"/>
    <property type="evidence" value="ECO:0007669"/>
    <property type="project" value="UniProtKB-UniRule"/>
</dbReference>
<dbReference type="InterPro" id="IPR005118">
    <property type="entry name" value="TRCF_C"/>
</dbReference>
<sequence>MFTSLVQATPWPHQSGTRTALGPFYGGADARCIAELADPSRLLVVITADTSAALALERELPFYLDRALEVLAFPDWETLPYDNFSPHQDIVSERLSTLYRLPRCKGGVLIVPVPTLMHRLPPTHYVAGSSLLLEQGQTIELDSFRRNLERNGYRNVETVFEHGEFALRGSLFDIFPMGSTLPYRIDLLDDEVDTLRTFDPETQRTVEKVTAINMLPAREYPLDSSAITRFQMNWWDAFDVDHDSCPTYVEVSAGRSPGGCEYYLPLFFDQCATLFDYLPEDAAVIATGDHHKAAEHFWQEVGSRFQEYGIDPRRPLLPPAKGFLPVEEFYRQLKQFSVLELRHTPDAPVHQKTPVLPPPDLATDQTVTSAAANLARFIGEHHGPVLLCAESAGRREILLESLREQGLAPPIVAGWHQFLASGESFAIATAPLDRGLYFGPGKPTLVCETQLFGNRVAQRRRRRASTEAATANVFRDINELREGVPVVHLEHGVGRYAGLQTLAVDGQEAEFLTLEYARGAKLYVPVASLHLISRYAGSDPDLAPLHTLGSEQWDKARRKASEKANDIAAQLLEVYARREARQGFSFELDAVAYDKFSAAFPFEETPDQEMTIRAVVEDMCSPRVMDRLVCGDVGFGKTEVAMRAAFIASQNRKQVAVLVPTTLLAQQHYSSFCDRFADWPVTVEVVSRFKSSAQMKEVSKRIAAGKVDILVGTHKLLQSDFRFNDLGLLIIDEEHRFGVKQKEAIKALRSEVDILTLTATPIPRTLNMALGGMRDLSIIATPPARRLSIKTFVREHNIALIKEALLRETLRGGQVYYLHNEVKSIEESARKLQELVPGLNVGVAHGQMRETELEQVMSAFYHQRYHILLCTTIIETGIDIPNANTIIIERADKFGLAQLHQLRGRVGRSHHQAYAYLLTPPQSAITADAGKRLEAIEAAGDLGAGYLLATHDLEIRGAGELLGDEQSGQIHSVGFSLYMDMLERAVAALKRGEIPDVDAPLDAGTEVNLHMPALIPEDYLPDINSRLVLYKRIAAAADDDQLRELQVEMIDRFGLLPEQVGNLFEVSRLRLKAQSLGLRTIEAGASGGSIEFKESTRVNPLSLVKLVQEDPRSYRLAGATRLRFESDLGDKVRRLQFIEDLLNTFALDATEDAA</sequence>
<dbReference type="Pfam" id="PF21132">
    <property type="entry name" value="MFD_D3"/>
    <property type="match status" value="1"/>
</dbReference>
<gene>
    <name evidence="13" type="primary">mfd</name>
    <name evidence="16" type="ORF">E2F43_11015</name>
</gene>
<dbReference type="RefSeq" id="WP_133212555.1">
    <property type="nucleotide sequence ID" value="NZ_SMSE01000002.1"/>
</dbReference>
<dbReference type="GO" id="GO:0005524">
    <property type="term" value="F:ATP binding"/>
    <property type="evidence" value="ECO:0007669"/>
    <property type="project" value="UniProtKB-UniRule"/>
</dbReference>
<evidence type="ECO:0000256" key="11">
    <source>
        <dbReference type="ARBA" id="ARBA00061399"/>
    </source>
</evidence>
<dbReference type="Pfam" id="PF17757">
    <property type="entry name" value="UvrB_inter"/>
    <property type="match status" value="1"/>
</dbReference>
<evidence type="ECO:0000313" key="16">
    <source>
        <dbReference type="EMBL" id="TDG14012.1"/>
    </source>
</evidence>
<evidence type="ECO:0000256" key="3">
    <source>
        <dbReference type="ARBA" id="ARBA00022741"/>
    </source>
</evidence>
<name>A0A4R5LSV1_9GAMM</name>
<dbReference type="CDD" id="cd18810">
    <property type="entry name" value="SF2_C_TRCF"/>
    <property type="match status" value="1"/>
</dbReference>
<dbReference type="Gene3D" id="3.30.2060.10">
    <property type="entry name" value="Penicillin-binding protein 1b domain"/>
    <property type="match status" value="1"/>
</dbReference>
<dbReference type="Gene3D" id="3.90.1150.50">
    <property type="entry name" value="Transcription-repair-coupling factor, D7 domain"/>
    <property type="match status" value="1"/>
</dbReference>
<evidence type="ECO:0000256" key="5">
    <source>
        <dbReference type="ARBA" id="ARBA00022801"/>
    </source>
</evidence>
<dbReference type="SUPFAM" id="SSF52540">
    <property type="entry name" value="P-loop containing nucleoside triphosphate hydrolases"/>
    <property type="match status" value="4"/>
</dbReference>
<dbReference type="FunFam" id="3.40.50.300:FF:000546">
    <property type="entry name" value="Transcription-repair-coupling factor"/>
    <property type="match status" value="1"/>
</dbReference>
<protein>
    <recommendedName>
        <fullName evidence="12 13">Transcription-repair-coupling factor</fullName>
        <shortName evidence="13">TRCF</shortName>
        <ecNumber evidence="13">3.6.4.-</ecNumber>
    </recommendedName>
</protein>
<dbReference type="InterPro" id="IPR011545">
    <property type="entry name" value="DEAD/DEAH_box_helicase_dom"/>
</dbReference>
<evidence type="ECO:0000256" key="10">
    <source>
        <dbReference type="ARBA" id="ARBA00061104"/>
    </source>
</evidence>
<dbReference type="InterPro" id="IPR001650">
    <property type="entry name" value="Helicase_C-like"/>
</dbReference>
<reference evidence="16 17" key="1">
    <citation type="submission" date="2019-03" db="EMBL/GenBank/DDBJ databases">
        <title>Seongchinamella monodicae gen. nov., sp. nov., a novel member of the Gammaproteobacteria isolated from a tidal mudflat of beach.</title>
        <authorList>
            <person name="Yang H.G."/>
            <person name="Kang J.W."/>
            <person name="Lee S.D."/>
        </authorList>
    </citation>
    <scope>NUCLEOTIDE SEQUENCE [LARGE SCALE GENOMIC DNA]</scope>
    <source>
        <strain evidence="16 17">GH4-78</strain>
    </source>
</reference>
<evidence type="ECO:0000256" key="12">
    <source>
        <dbReference type="ARBA" id="ARBA00070128"/>
    </source>
</evidence>
<proteinExistence type="inferred from homology"/>
<feature type="domain" description="Helicase C-terminal" evidence="15">
    <location>
        <begin position="800"/>
        <end position="954"/>
    </location>
</feature>
<dbReference type="Gene3D" id="2.40.10.170">
    <property type="match status" value="1"/>
</dbReference>
<keyword evidence="9 13" id="KW-0234">DNA repair</keyword>
<dbReference type="InterPro" id="IPR014001">
    <property type="entry name" value="Helicase_ATP-bd"/>
</dbReference>
<dbReference type="SMART" id="SM00490">
    <property type="entry name" value="HELICc"/>
    <property type="match status" value="1"/>
</dbReference>
<dbReference type="FunFam" id="3.40.50.300:FF:000300">
    <property type="entry name" value="Transcription-repair-coupling factor"/>
    <property type="match status" value="1"/>
</dbReference>
<evidence type="ECO:0000256" key="8">
    <source>
        <dbReference type="ARBA" id="ARBA00023125"/>
    </source>
</evidence>
<evidence type="ECO:0000256" key="13">
    <source>
        <dbReference type="HAMAP-Rule" id="MF_00969"/>
    </source>
</evidence>
<dbReference type="PANTHER" id="PTHR47964:SF1">
    <property type="entry name" value="ATP-DEPENDENT DNA HELICASE HOMOLOG RECG, CHLOROPLASTIC"/>
    <property type="match status" value="1"/>
</dbReference>
<dbReference type="Pfam" id="PF02559">
    <property type="entry name" value="CarD_TRCF_RID"/>
    <property type="match status" value="1"/>
</dbReference>
<dbReference type="Pfam" id="PF00270">
    <property type="entry name" value="DEAD"/>
    <property type="match status" value="1"/>
</dbReference>
<evidence type="ECO:0000313" key="17">
    <source>
        <dbReference type="Proteomes" id="UP000295554"/>
    </source>
</evidence>
<keyword evidence="2 13" id="KW-0963">Cytoplasm</keyword>
<dbReference type="GO" id="GO:0003684">
    <property type="term" value="F:damaged DNA binding"/>
    <property type="evidence" value="ECO:0007669"/>
    <property type="project" value="InterPro"/>
</dbReference>
<dbReference type="SMART" id="SM01058">
    <property type="entry name" value="CarD_TRCF"/>
    <property type="match status" value="1"/>
</dbReference>
<dbReference type="Pfam" id="PF00271">
    <property type="entry name" value="Helicase_C"/>
    <property type="match status" value="1"/>
</dbReference>
<evidence type="ECO:0000256" key="7">
    <source>
        <dbReference type="ARBA" id="ARBA00022840"/>
    </source>
</evidence>
<dbReference type="CDD" id="cd17991">
    <property type="entry name" value="DEXHc_TRCF"/>
    <property type="match status" value="1"/>
</dbReference>
<dbReference type="InterPro" id="IPR027417">
    <property type="entry name" value="P-loop_NTPase"/>
</dbReference>
<dbReference type="SMART" id="SM00982">
    <property type="entry name" value="TRCF"/>
    <property type="match status" value="1"/>
</dbReference>
<dbReference type="SMART" id="SM00487">
    <property type="entry name" value="DEXDc"/>
    <property type="match status" value="1"/>
</dbReference>
<evidence type="ECO:0000256" key="9">
    <source>
        <dbReference type="ARBA" id="ARBA00023204"/>
    </source>
</evidence>
<evidence type="ECO:0000256" key="4">
    <source>
        <dbReference type="ARBA" id="ARBA00022763"/>
    </source>
</evidence>
<evidence type="ECO:0000259" key="15">
    <source>
        <dbReference type="PROSITE" id="PS51194"/>
    </source>
</evidence>
<dbReference type="InterPro" id="IPR048635">
    <property type="entry name" value="MFD_D3"/>
</dbReference>
<keyword evidence="3 13" id="KW-0547">Nucleotide-binding</keyword>
<comment type="caution">
    <text evidence="16">The sequence shown here is derived from an EMBL/GenBank/DDBJ whole genome shotgun (WGS) entry which is preliminary data.</text>
</comment>
<feature type="domain" description="Helicase ATP-binding" evidence="14">
    <location>
        <begin position="618"/>
        <end position="779"/>
    </location>
</feature>
<comment type="function">
    <text evidence="13">Couples transcription and DNA repair by recognizing RNA polymerase (RNAP) stalled at DNA lesions. Mediates ATP-dependent release of RNAP and its truncated transcript from the DNA, and recruitment of nucleotide excision repair machinery to the damaged site.</text>
</comment>
<dbReference type="InterPro" id="IPR036101">
    <property type="entry name" value="CarD-like/TRCF_RID_sf"/>
</dbReference>
<evidence type="ECO:0000259" key="14">
    <source>
        <dbReference type="PROSITE" id="PS51192"/>
    </source>
</evidence>
<dbReference type="InterPro" id="IPR037235">
    <property type="entry name" value="TRCF-like_C_D7"/>
</dbReference>
<dbReference type="GO" id="GO:0016787">
    <property type="term" value="F:hydrolase activity"/>
    <property type="evidence" value="ECO:0007669"/>
    <property type="project" value="UniProtKB-KW"/>
</dbReference>
<dbReference type="NCBIfam" id="TIGR00580">
    <property type="entry name" value="mfd"/>
    <property type="match status" value="1"/>
</dbReference>
<dbReference type="Gene3D" id="3.40.50.11180">
    <property type="match status" value="1"/>
</dbReference>
<accession>A0A4R5LSV1</accession>
<comment type="similarity">
    <text evidence="10 13">In the N-terminal section; belongs to the UvrB family.</text>
</comment>
<dbReference type="InterPro" id="IPR047112">
    <property type="entry name" value="RecG/Mfd"/>
</dbReference>
<dbReference type="InterPro" id="IPR004576">
    <property type="entry name" value="Mfd"/>
</dbReference>
<dbReference type="Gene3D" id="3.40.50.300">
    <property type="entry name" value="P-loop containing nucleotide triphosphate hydrolases"/>
    <property type="match status" value="2"/>
</dbReference>
<comment type="similarity">
    <text evidence="11 13">In the C-terminal section; belongs to the helicase family. RecG subfamily.</text>
</comment>
<dbReference type="NCBIfam" id="NF007966">
    <property type="entry name" value="PRK10689.1"/>
    <property type="match status" value="1"/>
</dbReference>
<dbReference type="InterPro" id="IPR003711">
    <property type="entry name" value="CarD-like/TRCF_RID"/>
</dbReference>
<dbReference type="OrthoDB" id="9804325at2"/>
<dbReference type="Gene3D" id="3.40.50.11140">
    <property type="match status" value="1"/>
</dbReference>
<dbReference type="PROSITE" id="PS51192">
    <property type="entry name" value="HELICASE_ATP_BIND_1"/>
    <property type="match status" value="1"/>
</dbReference>
<dbReference type="InterPro" id="IPR041471">
    <property type="entry name" value="UvrB_inter"/>
</dbReference>
<keyword evidence="8 13" id="KW-0238">DNA-binding</keyword>
<dbReference type="SUPFAM" id="SSF141259">
    <property type="entry name" value="CarD-like"/>
    <property type="match status" value="1"/>
</dbReference>
<dbReference type="AlphaFoldDB" id="A0A4R5LSV1"/>
<keyword evidence="7 13" id="KW-0067">ATP-binding</keyword>
<organism evidence="16 17">
    <name type="scientific">Seongchinamella unica</name>
    <dbReference type="NCBI Taxonomy" id="2547392"/>
    <lineage>
        <taxon>Bacteria</taxon>
        <taxon>Pseudomonadati</taxon>
        <taxon>Pseudomonadota</taxon>
        <taxon>Gammaproteobacteria</taxon>
        <taxon>Cellvibrionales</taxon>
        <taxon>Halieaceae</taxon>
        <taxon>Seongchinamella</taxon>
    </lineage>
</organism>
<keyword evidence="4 13" id="KW-0227">DNA damage</keyword>
<dbReference type="Proteomes" id="UP000295554">
    <property type="component" value="Unassembled WGS sequence"/>
</dbReference>
<keyword evidence="17" id="KW-1185">Reference proteome</keyword>
<dbReference type="HAMAP" id="MF_00969">
    <property type="entry name" value="TRCF"/>
    <property type="match status" value="1"/>
</dbReference>
<dbReference type="EC" id="3.6.4.-" evidence="13"/>
<dbReference type="Pfam" id="PF03461">
    <property type="entry name" value="TRCF"/>
    <property type="match status" value="1"/>
</dbReference>
<keyword evidence="5 13" id="KW-0378">Hydrolase</keyword>
<dbReference type="GO" id="GO:0005737">
    <property type="term" value="C:cytoplasm"/>
    <property type="evidence" value="ECO:0007669"/>
    <property type="project" value="UniProtKB-SubCell"/>
</dbReference>
<comment type="subcellular location">
    <subcellularLocation>
        <location evidence="1 13">Cytoplasm</location>
    </subcellularLocation>
</comment>